<accession>A0A1F7RZ34</accession>
<evidence type="ECO:0000313" key="3">
    <source>
        <dbReference type="Proteomes" id="UP000179266"/>
    </source>
</evidence>
<name>A0A1F7RZ34_9BACT</name>
<dbReference type="Proteomes" id="UP000179266">
    <property type="component" value="Unassembled WGS sequence"/>
</dbReference>
<feature type="domain" description="VapC45 PIN like" evidence="1">
    <location>
        <begin position="4"/>
        <end position="81"/>
    </location>
</feature>
<dbReference type="EMBL" id="MGDD01000116">
    <property type="protein sequence ID" value="OGL46721.1"/>
    <property type="molecule type" value="Genomic_DNA"/>
</dbReference>
<dbReference type="InterPro" id="IPR041375">
    <property type="entry name" value="VapC45_PIN-like"/>
</dbReference>
<dbReference type="AlphaFoldDB" id="A0A1F7RZ34"/>
<protein>
    <recommendedName>
        <fullName evidence="1">VapC45 PIN like domain-containing protein</fullName>
    </recommendedName>
</protein>
<organism evidence="2 3">
    <name type="scientific">Candidatus Schekmanbacteria bacterium RBG_13_48_7</name>
    <dbReference type="NCBI Taxonomy" id="1817878"/>
    <lineage>
        <taxon>Bacteria</taxon>
        <taxon>Candidatus Schekmaniibacteriota</taxon>
    </lineage>
</organism>
<evidence type="ECO:0000313" key="2">
    <source>
        <dbReference type="EMBL" id="OGL46721.1"/>
    </source>
</evidence>
<sequence length="131" mass="15272">MKLKFFMDNNLSPRLARGMTNFRQNIMHLRDRFPQNADDEDWLEFAGQNSFFVLTRNTEILKTPAQLDALVKFNVGTFFMGGGNLNICDTIKQLIRNWQKIKEYAANTNRPFAFRVPASGSNFADLRKYLR</sequence>
<evidence type="ECO:0000259" key="1">
    <source>
        <dbReference type="Pfam" id="PF18478"/>
    </source>
</evidence>
<gene>
    <name evidence="2" type="ORF">A2161_01225</name>
</gene>
<reference evidence="2 3" key="1">
    <citation type="journal article" date="2016" name="Nat. Commun.">
        <title>Thousands of microbial genomes shed light on interconnected biogeochemical processes in an aquifer system.</title>
        <authorList>
            <person name="Anantharaman K."/>
            <person name="Brown C.T."/>
            <person name="Hug L.A."/>
            <person name="Sharon I."/>
            <person name="Castelle C.J."/>
            <person name="Probst A.J."/>
            <person name="Thomas B.C."/>
            <person name="Singh A."/>
            <person name="Wilkins M.J."/>
            <person name="Karaoz U."/>
            <person name="Brodie E.L."/>
            <person name="Williams K.H."/>
            <person name="Hubbard S.S."/>
            <person name="Banfield J.F."/>
        </authorList>
    </citation>
    <scope>NUCLEOTIDE SEQUENCE [LARGE SCALE GENOMIC DNA]</scope>
</reference>
<proteinExistence type="predicted"/>
<dbReference type="Pfam" id="PF18478">
    <property type="entry name" value="PIN_10"/>
    <property type="match status" value="1"/>
</dbReference>
<comment type="caution">
    <text evidence="2">The sequence shown here is derived from an EMBL/GenBank/DDBJ whole genome shotgun (WGS) entry which is preliminary data.</text>
</comment>